<name>A0A8I1L045_ACIPI</name>
<feature type="transmembrane region" description="Helical" evidence="1">
    <location>
        <begin position="12"/>
        <end position="32"/>
    </location>
</feature>
<dbReference type="EMBL" id="JAEFCT010000013">
    <property type="protein sequence ID" value="MBK1445860.1"/>
    <property type="molecule type" value="Genomic_DNA"/>
</dbReference>
<dbReference type="Proteomes" id="UP000660083">
    <property type="component" value="Unassembled WGS sequence"/>
</dbReference>
<keyword evidence="1" id="KW-1133">Transmembrane helix</keyword>
<feature type="transmembrane region" description="Helical" evidence="1">
    <location>
        <begin position="183"/>
        <end position="202"/>
    </location>
</feature>
<protein>
    <submittedName>
        <fullName evidence="2">Uncharacterized protein</fullName>
    </submittedName>
</protein>
<dbReference type="AlphaFoldDB" id="A0A8I1L045"/>
<dbReference type="RefSeq" id="WP_196257337.1">
    <property type="nucleotide sequence ID" value="NZ_CP139262.1"/>
</dbReference>
<accession>A0A8I1L045</accession>
<evidence type="ECO:0000313" key="3">
    <source>
        <dbReference type="Proteomes" id="UP000660083"/>
    </source>
</evidence>
<reference evidence="2" key="1">
    <citation type="submission" date="2020-12" db="EMBL/GenBank/DDBJ databases">
        <authorList>
            <person name="Chopjitt P."/>
        </authorList>
    </citation>
    <scope>NUCLEOTIDE SEQUENCE</scope>
    <source>
        <strain evidence="2">AP1</strain>
    </source>
</reference>
<evidence type="ECO:0000313" key="2">
    <source>
        <dbReference type="EMBL" id="MBK1445860.1"/>
    </source>
</evidence>
<sequence>MYELFKYFIERYPVPSFIGYSVVVIGLILVLWHYARHTKIAQDISTIYSIFQNREIKILDNKIDSKKYLNYEVKIFEYKRKILMYQQDLKTRETHLPTLIYLTGYENSKIAVSNYENSLKLLKFNDEENKFELKDEISEEFSKNKEQLGIIVFFVNGIAAYGIMMIPIIFYEDYINKNNVIPIVFFLFFIMMLQVYLGAKFLKYMSRFSNALNLLKMERINIKYYENIEK</sequence>
<evidence type="ECO:0000256" key="1">
    <source>
        <dbReference type="SAM" id="Phobius"/>
    </source>
</evidence>
<proteinExistence type="predicted"/>
<feature type="transmembrane region" description="Helical" evidence="1">
    <location>
        <begin position="148"/>
        <end position="171"/>
    </location>
</feature>
<keyword evidence="1" id="KW-0812">Transmembrane</keyword>
<gene>
    <name evidence="2" type="ORF">JDA50_15700</name>
</gene>
<comment type="caution">
    <text evidence="2">The sequence shown here is derived from an EMBL/GenBank/DDBJ whole genome shotgun (WGS) entry which is preliminary data.</text>
</comment>
<organism evidence="2 3">
    <name type="scientific">Acinetobacter pittii</name>
    <name type="common">Acinetobacter genomosp. 3</name>
    <dbReference type="NCBI Taxonomy" id="48296"/>
    <lineage>
        <taxon>Bacteria</taxon>
        <taxon>Pseudomonadati</taxon>
        <taxon>Pseudomonadota</taxon>
        <taxon>Gammaproteobacteria</taxon>
        <taxon>Moraxellales</taxon>
        <taxon>Moraxellaceae</taxon>
        <taxon>Acinetobacter</taxon>
        <taxon>Acinetobacter calcoaceticus/baumannii complex</taxon>
    </lineage>
</organism>
<keyword evidence="1" id="KW-0472">Membrane</keyword>